<dbReference type="Proteomes" id="UP000827986">
    <property type="component" value="Unassembled WGS sequence"/>
</dbReference>
<name>A0A9D4AN91_9SAUR</name>
<feature type="compositionally biased region" description="Basic and acidic residues" evidence="1">
    <location>
        <begin position="154"/>
        <end position="172"/>
    </location>
</feature>
<gene>
    <name evidence="2" type="ORF">KIL84_013517</name>
</gene>
<proteinExistence type="predicted"/>
<accession>A0A9D4AN91</accession>
<feature type="compositionally biased region" description="Polar residues" evidence="1">
    <location>
        <begin position="142"/>
        <end position="152"/>
    </location>
</feature>
<feature type="region of interest" description="Disordered" evidence="1">
    <location>
        <begin position="135"/>
        <end position="172"/>
    </location>
</feature>
<keyword evidence="3" id="KW-1185">Reference proteome</keyword>
<protein>
    <submittedName>
        <fullName evidence="2">Uncharacterized protein</fullName>
    </submittedName>
</protein>
<dbReference type="AlphaFoldDB" id="A0A9D4AN91"/>
<dbReference type="EMBL" id="JAHDVG010000485">
    <property type="protein sequence ID" value="KAH1168927.1"/>
    <property type="molecule type" value="Genomic_DNA"/>
</dbReference>
<reference evidence="2" key="1">
    <citation type="submission" date="2021-09" db="EMBL/GenBank/DDBJ databases">
        <title>The genome of Mauremys mutica provides insights into the evolution of semi-aquatic lifestyle.</title>
        <authorList>
            <person name="Gong S."/>
            <person name="Gao Y."/>
        </authorList>
    </citation>
    <scope>NUCLEOTIDE SEQUENCE</scope>
    <source>
        <strain evidence="2">MM-2020</strain>
        <tissue evidence="2">Muscle</tissue>
    </source>
</reference>
<evidence type="ECO:0000256" key="1">
    <source>
        <dbReference type="SAM" id="MobiDB-lite"/>
    </source>
</evidence>
<evidence type="ECO:0000313" key="2">
    <source>
        <dbReference type="EMBL" id="KAH1168927.1"/>
    </source>
</evidence>
<organism evidence="2 3">
    <name type="scientific">Mauremys mutica</name>
    <name type="common">yellowpond turtle</name>
    <dbReference type="NCBI Taxonomy" id="74926"/>
    <lineage>
        <taxon>Eukaryota</taxon>
        <taxon>Metazoa</taxon>
        <taxon>Chordata</taxon>
        <taxon>Craniata</taxon>
        <taxon>Vertebrata</taxon>
        <taxon>Euteleostomi</taxon>
        <taxon>Archelosauria</taxon>
        <taxon>Testudinata</taxon>
        <taxon>Testudines</taxon>
        <taxon>Cryptodira</taxon>
        <taxon>Durocryptodira</taxon>
        <taxon>Testudinoidea</taxon>
        <taxon>Geoemydidae</taxon>
        <taxon>Geoemydinae</taxon>
        <taxon>Mauremys</taxon>
    </lineage>
</organism>
<evidence type="ECO:0000313" key="3">
    <source>
        <dbReference type="Proteomes" id="UP000827986"/>
    </source>
</evidence>
<sequence>MIQDLISMLDKCMRPTIAQRLYPLGLLLSYTWVSPRTRSHIWCLQAFLLRVWDHSLERMQDYFPVPNQVLESLKIMDSLREHPLGSSHIPSRPVGFHNRCQAEERGNASGTQNSIVHQEGNHVLVQLRSHNCIHKQPKGNEECSSTCRNDGNNEMDKEDSPFPKGDAYKGES</sequence>
<comment type="caution">
    <text evidence="2">The sequence shown here is derived from an EMBL/GenBank/DDBJ whole genome shotgun (WGS) entry which is preliminary data.</text>
</comment>